<feature type="region of interest" description="Disordered" evidence="1">
    <location>
        <begin position="170"/>
        <end position="191"/>
    </location>
</feature>
<keyword evidence="3" id="KW-0732">Signal</keyword>
<feature type="region of interest" description="Disordered" evidence="1">
    <location>
        <begin position="332"/>
        <end position="363"/>
    </location>
</feature>
<feature type="region of interest" description="Disordered" evidence="1">
    <location>
        <begin position="431"/>
        <end position="506"/>
    </location>
</feature>
<keyword evidence="5" id="KW-1185">Reference proteome</keyword>
<evidence type="ECO:0000256" key="3">
    <source>
        <dbReference type="SAM" id="SignalP"/>
    </source>
</evidence>
<keyword evidence="2" id="KW-1133">Transmembrane helix</keyword>
<comment type="caution">
    <text evidence="4">The sequence shown here is derived from an EMBL/GenBank/DDBJ whole genome shotgun (WGS) entry which is preliminary data.</text>
</comment>
<proteinExistence type="predicted"/>
<organism evidence="4 5">
    <name type="scientific">Cylicocyclus nassatus</name>
    <name type="common">Nematode worm</name>
    <dbReference type="NCBI Taxonomy" id="53992"/>
    <lineage>
        <taxon>Eukaryota</taxon>
        <taxon>Metazoa</taxon>
        <taxon>Ecdysozoa</taxon>
        <taxon>Nematoda</taxon>
        <taxon>Chromadorea</taxon>
        <taxon>Rhabditida</taxon>
        <taxon>Rhabditina</taxon>
        <taxon>Rhabditomorpha</taxon>
        <taxon>Strongyloidea</taxon>
        <taxon>Strongylidae</taxon>
        <taxon>Cylicocyclus</taxon>
    </lineage>
</organism>
<evidence type="ECO:0000256" key="1">
    <source>
        <dbReference type="SAM" id="MobiDB-lite"/>
    </source>
</evidence>
<feature type="chain" id="PRO_5041208076" evidence="3">
    <location>
        <begin position="20"/>
        <end position="506"/>
    </location>
</feature>
<accession>A0AA36H5A9</accession>
<name>A0AA36H5A9_CYLNA</name>
<feature type="compositionally biased region" description="Basic and acidic residues" evidence="1">
    <location>
        <begin position="484"/>
        <end position="496"/>
    </location>
</feature>
<feature type="transmembrane region" description="Helical" evidence="2">
    <location>
        <begin position="290"/>
        <end position="315"/>
    </location>
</feature>
<dbReference type="EMBL" id="CATQJL010000305">
    <property type="protein sequence ID" value="CAJ0604002.1"/>
    <property type="molecule type" value="Genomic_DNA"/>
</dbReference>
<evidence type="ECO:0000256" key="2">
    <source>
        <dbReference type="SAM" id="Phobius"/>
    </source>
</evidence>
<keyword evidence="2" id="KW-0812">Transmembrane</keyword>
<dbReference type="AlphaFoldDB" id="A0AA36H5A9"/>
<feature type="region of interest" description="Disordered" evidence="1">
    <location>
        <begin position="203"/>
        <end position="227"/>
    </location>
</feature>
<reference evidence="4" key="1">
    <citation type="submission" date="2023-07" db="EMBL/GenBank/DDBJ databases">
        <authorList>
            <consortium name="CYATHOMIX"/>
        </authorList>
    </citation>
    <scope>NUCLEOTIDE SEQUENCE</scope>
    <source>
        <strain evidence="4">N/A</strain>
    </source>
</reference>
<dbReference type="Proteomes" id="UP001176961">
    <property type="component" value="Unassembled WGS sequence"/>
</dbReference>
<evidence type="ECO:0000313" key="5">
    <source>
        <dbReference type="Proteomes" id="UP001176961"/>
    </source>
</evidence>
<keyword evidence="2" id="KW-0472">Membrane</keyword>
<evidence type="ECO:0000313" key="4">
    <source>
        <dbReference type="EMBL" id="CAJ0604002.1"/>
    </source>
</evidence>
<feature type="region of interest" description="Disordered" evidence="1">
    <location>
        <begin position="382"/>
        <end position="402"/>
    </location>
</feature>
<feature type="signal peptide" evidence="3">
    <location>
        <begin position="1"/>
        <end position="19"/>
    </location>
</feature>
<sequence>MLYASHMMVLSMFVMTTQASQLCNTNEWEHKAMISAKRSHFHCFEVKYTIDKGKCLLLSYKKGFSFARTRECQISADSIVCTCANDCEENDNSNIENAIRANIILSAQEDAWKIDCFERLLQLRKKHILKKRLLLRGSVSARSDGEVEKVSVGHPASLLNGMKKLKLWRQKREEDDDSDVPVDESTSTTISSSTTALTALYTTAGKTTQTTEKPADRTETTTSVTISAKPSTTAVLSTSPLKTSTNLVEEEATEEALAQVQARAKPWFPVFHPSVFALQTKSRKGDVKNLVLLTYLRAFTVIGAMAVVLFLQLCLIHCMMVRRREAYENIESVQESAPVADKSREKTSDKSREKASDKSREKVNETKKVSWFRRIFKRKKEKGDVRKGDKEKKEVEEKKVEEKRLPNEPLVPYHAPFQLLSPAELAPTQMSNVHPAPTLAPPIKSVITASSPPTADLFMTPGDANRPPLPKAASPGRSANHGQKGLEKKAKKRNDGTKSTYGWEWM</sequence>
<protein>
    <submittedName>
        <fullName evidence="4">Uncharacterized protein</fullName>
    </submittedName>
</protein>
<feature type="compositionally biased region" description="Basic and acidic residues" evidence="1">
    <location>
        <begin position="341"/>
        <end position="363"/>
    </location>
</feature>
<gene>
    <name evidence="4" type="ORF">CYNAS_LOCUS15985</name>
</gene>